<organism evidence="7 8">
    <name type="scientific">Alosa alosa</name>
    <name type="common">allis shad</name>
    <dbReference type="NCBI Taxonomy" id="278164"/>
    <lineage>
        <taxon>Eukaryota</taxon>
        <taxon>Metazoa</taxon>
        <taxon>Chordata</taxon>
        <taxon>Craniata</taxon>
        <taxon>Vertebrata</taxon>
        <taxon>Euteleostomi</taxon>
        <taxon>Actinopterygii</taxon>
        <taxon>Neopterygii</taxon>
        <taxon>Teleostei</taxon>
        <taxon>Clupei</taxon>
        <taxon>Clupeiformes</taxon>
        <taxon>Clupeoidei</taxon>
        <taxon>Clupeidae</taxon>
        <taxon>Alosa</taxon>
    </lineage>
</organism>
<dbReference type="Pfam" id="PF00038">
    <property type="entry name" value="Filament"/>
    <property type="match status" value="1"/>
</dbReference>
<dbReference type="PRINTS" id="PR01248">
    <property type="entry name" value="TYPE1KERATIN"/>
</dbReference>
<dbReference type="FunFam" id="1.20.5.170:FF:000002">
    <property type="entry name" value="Type I keratin KA11"/>
    <property type="match status" value="1"/>
</dbReference>
<dbReference type="AlphaFoldDB" id="A0AAV6HBP0"/>
<evidence type="ECO:0000313" key="8">
    <source>
        <dbReference type="Proteomes" id="UP000823561"/>
    </source>
</evidence>
<feature type="domain" description="IF rod" evidence="6">
    <location>
        <begin position="76"/>
        <end position="388"/>
    </location>
</feature>
<feature type="region of interest" description="Disordered" evidence="5">
    <location>
        <begin position="453"/>
        <end position="542"/>
    </location>
</feature>
<dbReference type="SUPFAM" id="SSF64593">
    <property type="entry name" value="Intermediate filament protein, coiled coil region"/>
    <property type="match status" value="2"/>
</dbReference>
<feature type="coiled-coil region" evidence="4">
    <location>
        <begin position="286"/>
        <end position="373"/>
    </location>
</feature>
<feature type="region of interest" description="Disordered" evidence="5">
    <location>
        <begin position="381"/>
        <end position="404"/>
    </location>
</feature>
<dbReference type="GO" id="GO:0005882">
    <property type="term" value="C:intermediate filament"/>
    <property type="evidence" value="ECO:0007669"/>
    <property type="project" value="UniProtKB-KW"/>
</dbReference>
<dbReference type="Gene3D" id="1.20.5.1160">
    <property type="entry name" value="Vasodilator-stimulated phosphoprotein"/>
    <property type="match status" value="1"/>
</dbReference>
<feature type="compositionally biased region" description="Basic and acidic residues" evidence="5">
    <location>
        <begin position="480"/>
        <end position="491"/>
    </location>
</feature>
<proteinExistence type="inferred from homology"/>
<sequence length="542" mass="61371">MSYFARSSTAPRNFSSSSASGSLGQRAVRSSAASVFGGAGGIGSRISVSNVRNISNMLRPHVQLDNGKLVISPADEKETMRGLNDRLSGYLSKVRTLEESNRKLEDQIKEVLSKRGTGVERDWSAYEQPLATLKEQLQDMTMENARLMLQIDNARLAADDFKVKFETEQGMWQGVEQDIAGLRKLIDDTHMGRMQLESQIESLREELVYLKKNHEEDVDQLRGQISNCGVSVEMDNRKGDDLNETINKIRKDYEKTAQKNCEDTETWYQSKFDNITAEVTQNTEALQTGKSELNDLRRQKQSLEIDIQALHNMNRSLEDTLDDTQNRSAQEMTQYNKIIMQLEDELGQVRAQVERHRLDYQTLLNIKMKLEAEIATYHGLLEGQGPDDSNAGYSNAGHSNPDDRVDFSLEQALQAAPPPASLKKVLIISQEMVDGEVVSENERETFLTQADETYEVEEEEQEWAAPQSVTPAEEEEEEERKEAEEEERKEAEEEERKEEEEEERGEESETAEQQSEQGGEAEEGQLSDSPPAEDEAAPDEEE</sequence>
<evidence type="ECO:0000256" key="5">
    <source>
        <dbReference type="SAM" id="MobiDB-lite"/>
    </source>
</evidence>
<evidence type="ECO:0000256" key="1">
    <source>
        <dbReference type="ARBA" id="ARBA00022754"/>
    </source>
</evidence>
<reference evidence="7" key="1">
    <citation type="submission" date="2020-10" db="EMBL/GenBank/DDBJ databases">
        <title>Chromosome-scale genome assembly of the Allis shad, Alosa alosa.</title>
        <authorList>
            <person name="Margot Z."/>
            <person name="Christophe K."/>
            <person name="Cabau C."/>
            <person name="Louis A."/>
            <person name="Berthelot C."/>
            <person name="Parey E."/>
            <person name="Roest Crollius H."/>
            <person name="Montfort J."/>
            <person name="Robinson-Rechavi M."/>
            <person name="Bucao C."/>
            <person name="Bouchez O."/>
            <person name="Gislard M."/>
            <person name="Lluch J."/>
            <person name="Milhes M."/>
            <person name="Lampietro C."/>
            <person name="Lopez Roques C."/>
            <person name="Donnadieu C."/>
            <person name="Braasch I."/>
            <person name="Desvignes T."/>
            <person name="Postlethwait J."/>
            <person name="Bobe J."/>
            <person name="Guiguen Y."/>
        </authorList>
    </citation>
    <scope>NUCLEOTIDE SEQUENCE</scope>
    <source>
        <strain evidence="7">M-15738</strain>
        <tissue evidence="7">Blood</tissue>
    </source>
</reference>
<keyword evidence="2 4" id="KW-0175">Coiled coil</keyword>
<keyword evidence="8" id="KW-1185">Reference proteome</keyword>
<name>A0AAV6HBP0_9TELE</name>
<accession>A0AAV6HBP0</accession>
<feature type="compositionally biased region" description="Acidic residues" evidence="5">
    <location>
        <begin position="453"/>
        <end position="462"/>
    </location>
</feature>
<feature type="compositionally biased region" description="Low complexity" evidence="5">
    <location>
        <begin position="7"/>
        <end position="23"/>
    </location>
</feature>
<evidence type="ECO:0000256" key="2">
    <source>
        <dbReference type="ARBA" id="ARBA00023054"/>
    </source>
</evidence>
<feature type="region of interest" description="Disordered" evidence="5">
    <location>
        <begin position="1"/>
        <end position="23"/>
    </location>
</feature>
<dbReference type="PANTHER" id="PTHR23239">
    <property type="entry name" value="INTERMEDIATE FILAMENT"/>
    <property type="match status" value="1"/>
</dbReference>
<dbReference type="InterPro" id="IPR039008">
    <property type="entry name" value="IF_rod_dom"/>
</dbReference>
<evidence type="ECO:0000256" key="4">
    <source>
        <dbReference type="SAM" id="Coils"/>
    </source>
</evidence>
<feature type="compositionally biased region" description="Acidic residues" evidence="5">
    <location>
        <begin position="519"/>
        <end position="542"/>
    </location>
</feature>
<dbReference type="PROSITE" id="PS00226">
    <property type="entry name" value="IF_ROD_1"/>
    <property type="match status" value="1"/>
</dbReference>
<dbReference type="PROSITE" id="PS51842">
    <property type="entry name" value="IF_ROD_2"/>
    <property type="match status" value="1"/>
</dbReference>
<evidence type="ECO:0000259" key="6">
    <source>
        <dbReference type="PROSITE" id="PS51842"/>
    </source>
</evidence>
<dbReference type="Proteomes" id="UP000823561">
    <property type="component" value="Chromosome 3"/>
</dbReference>
<feature type="compositionally biased region" description="Acidic residues" evidence="5">
    <location>
        <begin position="492"/>
        <end position="510"/>
    </location>
</feature>
<feature type="coiled-coil region" evidence="4">
    <location>
        <begin position="186"/>
        <end position="224"/>
    </location>
</feature>
<evidence type="ECO:0000313" key="7">
    <source>
        <dbReference type="EMBL" id="KAG5283415.1"/>
    </source>
</evidence>
<protein>
    <recommendedName>
        <fullName evidence="6">IF rod domain-containing protein</fullName>
    </recommendedName>
</protein>
<dbReference type="InterPro" id="IPR002957">
    <property type="entry name" value="Keratin_I"/>
</dbReference>
<dbReference type="Gene3D" id="1.20.5.170">
    <property type="match status" value="1"/>
</dbReference>
<dbReference type="SMART" id="SM01391">
    <property type="entry name" value="Filament"/>
    <property type="match status" value="1"/>
</dbReference>
<dbReference type="InterPro" id="IPR018039">
    <property type="entry name" value="IF_conserved"/>
</dbReference>
<comment type="similarity">
    <text evidence="3">Belongs to the intermediate filament family.</text>
</comment>
<dbReference type="FunFam" id="1.20.5.500:FF:000001">
    <property type="entry name" value="Type II keratin 23"/>
    <property type="match status" value="1"/>
</dbReference>
<dbReference type="EMBL" id="JADWDJ010000003">
    <property type="protein sequence ID" value="KAG5283415.1"/>
    <property type="molecule type" value="Genomic_DNA"/>
</dbReference>
<keyword evidence="1 3" id="KW-0403">Intermediate filament</keyword>
<dbReference type="GO" id="GO:0005198">
    <property type="term" value="F:structural molecule activity"/>
    <property type="evidence" value="ECO:0007669"/>
    <property type="project" value="InterPro"/>
</dbReference>
<evidence type="ECO:0000256" key="3">
    <source>
        <dbReference type="RuleBase" id="RU000685"/>
    </source>
</evidence>
<gene>
    <name evidence="7" type="ORF">AALO_G00041840</name>
</gene>
<dbReference type="PANTHER" id="PTHR23239:SF358">
    <property type="entry name" value="KERATIN, TYPE I CYTOSKELETAL 18"/>
    <property type="match status" value="1"/>
</dbReference>
<comment type="caution">
    <text evidence="7">The sequence shown here is derived from an EMBL/GenBank/DDBJ whole genome shotgun (WGS) entry which is preliminary data.</text>
</comment>
<dbReference type="Gene3D" id="1.20.5.500">
    <property type="entry name" value="Single helix bin"/>
    <property type="match status" value="1"/>
</dbReference>
<feature type="coiled-coil region" evidence="4">
    <location>
        <begin position="87"/>
        <end position="157"/>
    </location>
</feature>